<organism evidence="1 2">
    <name type="scientific">Candidatus Spyradenecus faecavium</name>
    <dbReference type="NCBI Taxonomy" id="2840947"/>
    <lineage>
        <taxon>Bacteria</taxon>
        <taxon>Pseudomonadati</taxon>
        <taxon>Lentisphaerota</taxon>
        <taxon>Lentisphaeria</taxon>
        <taxon>Lentisphaerales</taxon>
        <taxon>Lentisphaeraceae</taxon>
        <taxon>Lentisphaeraceae incertae sedis</taxon>
        <taxon>Candidatus Spyradenecus</taxon>
    </lineage>
</organism>
<proteinExistence type="predicted"/>
<dbReference type="EMBL" id="DVOR01000092">
    <property type="protein sequence ID" value="HIV09044.1"/>
    <property type="molecule type" value="Genomic_DNA"/>
</dbReference>
<evidence type="ECO:0000313" key="1">
    <source>
        <dbReference type="EMBL" id="HIV09044.1"/>
    </source>
</evidence>
<dbReference type="Proteomes" id="UP000886845">
    <property type="component" value="Unassembled WGS sequence"/>
</dbReference>
<gene>
    <name evidence="1" type="ORF">IAC79_02875</name>
</gene>
<accession>A0A9D1T2U9</accession>
<protein>
    <submittedName>
        <fullName evidence="1">Uncharacterized protein</fullName>
    </submittedName>
</protein>
<dbReference type="AlphaFoldDB" id="A0A9D1T2U9"/>
<comment type="caution">
    <text evidence="1">The sequence shown here is derived from an EMBL/GenBank/DDBJ whole genome shotgun (WGS) entry which is preliminary data.</text>
</comment>
<sequence length="69" mass="7913">MAAKLRFRFNQRLCATCAWWNGPRGVEFHGLRPYCVWAEGVVAPCMARPTPCSPGNGCSRWQLWEKIED</sequence>
<evidence type="ECO:0000313" key="2">
    <source>
        <dbReference type="Proteomes" id="UP000886845"/>
    </source>
</evidence>
<reference evidence="1" key="1">
    <citation type="submission" date="2020-10" db="EMBL/GenBank/DDBJ databases">
        <authorList>
            <person name="Gilroy R."/>
        </authorList>
    </citation>
    <scope>NUCLEOTIDE SEQUENCE</scope>
    <source>
        <strain evidence="1">35461</strain>
    </source>
</reference>
<reference evidence="1" key="2">
    <citation type="journal article" date="2021" name="PeerJ">
        <title>Extensive microbial diversity within the chicken gut microbiome revealed by metagenomics and culture.</title>
        <authorList>
            <person name="Gilroy R."/>
            <person name="Ravi A."/>
            <person name="Getino M."/>
            <person name="Pursley I."/>
            <person name="Horton D.L."/>
            <person name="Alikhan N.F."/>
            <person name="Baker D."/>
            <person name="Gharbi K."/>
            <person name="Hall N."/>
            <person name="Watson M."/>
            <person name="Adriaenssens E.M."/>
            <person name="Foster-Nyarko E."/>
            <person name="Jarju S."/>
            <person name="Secka A."/>
            <person name="Antonio M."/>
            <person name="Oren A."/>
            <person name="Chaudhuri R.R."/>
            <person name="La Ragione R."/>
            <person name="Hildebrand F."/>
            <person name="Pallen M.J."/>
        </authorList>
    </citation>
    <scope>NUCLEOTIDE SEQUENCE</scope>
    <source>
        <strain evidence="1">35461</strain>
    </source>
</reference>
<name>A0A9D1T2U9_9BACT</name>